<dbReference type="SUPFAM" id="SSF56935">
    <property type="entry name" value="Porins"/>
    <property type="match status" value="1"/>
</dbReference>
<evidence type="ECO:0000256" key="4">
    <source>
        <dbReference type="ARBA" id="ARBA00022452"/>
    </source>
</evidence>
<dbReference type="PROSITE" id="PS52016">
    <property type="entry name" value="TONB_DEPENDENT_REC_3"/>
    <property type="match status" value="1"/>
</dbReference>
<dbReference type="AlphaFoldDB" id="A0A2W5VA88"/>
<keyword evidence="3 14" id="KW-0813">Transport</keyword>
<evidence type="ECO:0000259" key="19">
    <source>
        <dbReference type="Pfam" id="PF07715"/>
    </source>
</evidence>
<keyword evidence="11 14" id="KW-0472">Membrane</keyword>
<keyword evidence="6 14" id="KW-0812">Transmembrane</keyword>
<dbReference type="InterPro" id="IPR039426">
    <property type="entry name" value="TonB-dep_rcpt-like"/>
</dbReference>
<feature type="domain" description="TonB-dependent receptor-like beta-barrel" evidence="18">
    <location>
        <begin position="242"/>
        <end position="671"/>
    </location>
</feature>
<gene>
    <name evidence="20" type="ORF">DI526_04195</name>
</gene>
<feature type="short sequence motif" description="TonB C-terminal box" evidence="15">
    <location>
        <begin position="687"/>
        <end position="704"/>
    </location>
</feature>
<feature type="domain" description="TonB-dependent receptor plug" evidence="19">
    <location>
        <begin position="66"/>
        <end position="167"/>
    </location>
</feature>
<keyword evidence="8" id="KW-0408">Iron</keyword>
<evidence type="ECO:0000256" key="17">
    <source>
        <dbReference type="SAM" id="SignalP"/>
    </source>
</evidence>
<dbReference type="CDD" id="cd01347">
    <property type="entry name" value="ligand_gated_channel"/>
    <property type="match status" value="1"/>
</dbReference>
<dbReference type="InterPro" id="IPR037066">
    <property type="entry name" value="Plug_dom_sf"/>
</dbReference>
<evidence type="ECO:0000256" key="12">
    <source>
        <dbReference type="ARBA" id="ARBA00023170"/>
    </source>
</evidence>
<evidence type="ECO:0000256" key="16">
    <source>
        <dbReference type="RuleBase" id="RU003357"/>
    </source>
</evidence>
<keyword evidence="9" id="KW-0406">Ion transport</keyword>
<evidence type="ECO:0000256" key="7">
    <source>
        <dbReference type="ARBA" id="ARBA00022729"/>
    </source>
</evidence>
<keyword evidence="4 14" id="KW-1134">Transmembrane beta strand</keyword>
<dbReference type="GO" id="GO:0015891">
    <property type="term" value="P:siderophore transport"/>
    <property type="evidence" value="ECO:0007669"/>
    <property type="project" value="InterPro"/>
</dbReference>
<name>A0A2W5VA88_9CAUL</name>
<feature type="chain" id="PRO_5016055080" evidence="17">
    <location>
        <begin position="30"/>
        <end position="704"/>
    </location>
</feature>
<dbReference type="Pfam" id="PF00593">
    <property type="entry name" value="TonB_dep_Rec_b-barrel"/>
    <property type="match status" value="1"/>
</dbReference>
<dbReference type="InterPro" id="IPR010917">
    <property type="entry name" value="TonB_rcpt_CS"/>
</dbReference>
<dbReference type="PANTHER" id="PTHR32552:SF68">
    <property type="entry name" value="FERRICHROME OUTER MEMBRANE TRANSPORTER_PHAGE RECEPTOR"/>
    <property type="match status" value="1"/>
</dbReference>
<evidence type="ECO:0000256" key="6">
    <source>
        <dbReference type="ARBA" id="ARBA00022692"/>
    </source>
</evidence>
<dbReference type="NCBIfam" id="TIGR01783">
    <property type="entry name" value="TonB-siderophor"/>
    <property type="match status" value="1"/>
</dbReference>
<evidence type="ECO:0000256" key="15">
    <source>
        <dbReference type="PROSITE-ProRule" id="PRU10144"/>
    </source>
</evidence>
<dbReference type="GO" id="GO:0009279">
    <property type="term" value="C:cell outer membrane"/>
    <property type="evidence" value="ECO:0007669"/>
    <property type="project" value="UniProtKB-SubCell"/>
</dbReference>
<dbReference type="GO" id="GO:0038023">
    <property type="term" value="F:signaling receptor activity"/>
    <property type="evidence" value="ECO:0007669"/>
    <property type="project" value="InterPro"/>
</dbReference>
<evidence type="ECO:0000256" key="11">
    <source>
        <dbReference type="ARBA" id="ARBA00023136"/>
    </source>
</evidence>
<keyword evidence="5" id="KW-0410">Iron transport</keyword>
<dbReference type="PANTHER" id="PTHR32552">
    <property type="entry name" value="FERRICHROME IRON RECEPTOR-RELATED"/>
    <property type="match status" value="1"/>
</dbReference>
<dbReference type="GO" id="GO:0015344">
    <property type="term" value="F:siderophore uptake transmembrane transporter activity"/>
    <property type="evidence" value="ECO:0007669"/>
    <property type="project" value="TreeGrafter"/>
</dbReference>
<evidence type="ECO:0000256" key="14">
    <source>
        <dbReference type="PROSITE-ProRule" id="PRU01360"/>
    </source>
</evidence>
<dbReference type="Gene3D" id="2.40.170.20">
    <property type="entry name" value="TonB-dependent receptor, beta-barrel domain"/>
    <property type="match status" value="1"/>
</dbReference>
<evidence type="ECO:0000256" key="10">
    <source>
        <dbReference type="ARBA" id="ARBA00023077"/>
    </source>
</evidence>
<organism evidence="20 21">
    <name type="scientific">Caulobacter segnis</name>
    <dbReference type="NCBI Taxonomy" id="88688"/>
    <lineage>
        <taxon>Bacteria</taxon>
        <taxon>Pseudomonadati</taxon>
        <taxon>Pseudomonadota</taxon>
        <taxon>Alphaproteobacteria</taxon>
        <taxon>Caulobacterales</taxon>
        <taxon>Caulobacteraceae</taxon>
        <taxon>Caulobacter</taxon>
    </lineage>
</organism>
<evidence type="ECO:0000256" key="8">
    <source>
        <dbReference type="ARBA" id="ARBA00023004"/>
    </source>
</evidence>
<dbReference type="RefSeq" id="WP_304274429.1">
    <property type="nucleotide sequence ID" value="NZ_QFQZ01000008.1"/>
</dbReference>
<evidence type="ECO:0000256" key="9">
    <source>
        <dbReference type="ARBA" id="ARBA00023065"/>
    </source>
</evidence>
<dbReference type="Proteomes" id="UP000249393">
    <property type="component" value="Unassembled WGS sequence"/>
</dbReference>
<dbReference type="InterPro" id="IPR036942">
    <property type="entry name" value="Beta-barrel_TonB_sf"/>
</dbReference>
<dbReference type="PROSITE" id="PS01156">
    <property type="entry name" value="TONB_DEPENDENT_REC_2"/>
    <property type="match status" value="1"/>
</dbReference>
<dbReference type="InterPro" id="IPR012910">
    <property type="entry name" value="Plug_dom"/>
</dbReference>
<dbReference type="InterPro" id="IPR000531">
    <property type="entry name" value="Beta-barrel_TonB"/>
</dbReference>
<comment type="subcellular location">
    <subcellularLocation>
        <location evidence="1 14">Cell outer membrane</location>
        <topology evidence="1 14">Multi-pass membrane protein</topology>
    </subcellularLocation>
</comment>
<keyword evidence="7 17" id="KW-0732">Signal</keyword>
<comment type="caution">
    <text evidence="20">The sequence shown here is derived from an EMBL/GenBank/DDBJ whole genome shotgun (WGS) entry which is preliminary data.</text>
</comment>
<dbReference type="Gene3D" id="2.170.130.10">
    <property type="entry name" value="TonB-dependent receptor, plug domain"/>
    <property type="match status" value="1"/>
</dbReference>
<proteinExistence type="inferred from homology"/>
<evidence type="ECO:0000313" key="20">
    <source>
        <dbReference type="EMBL" id="PZR36162.1"/>
    </source>
</evidence>
<sequence>MPPAPLRRPSLLTATASLALIAMASTARAQTPASQNGQADTPVSSVTVTHARAPQDLALGAPASELKTPLSISTVPTDLVLEQGGTTLLDVLRNVPGAQPDLSFTGSHSQVAVLRGSIADSGTQSSRIVRDGARLSNYAFTPAFVDQVNVLRGPGAAASTRSEPGGTIEVATKSAELRDFGAAYARVGAHNAREAWLDVNRVLSADHGVAGRLVVVHSTEDEWRHAKDRLDGVKLGLSKTDGDRYRVAFDFEGTNQIYNPDFGLPALNGKVVAVPRDRQLGEPFKDSTTNNRVYSLHGDYRLTPATQVRFDYTHMDSKTTSVRNSVFSIAAGQPVGTYNRATAYEPGGKRIIDSVAVSAVSTFATGVLTHNLYVGGEYYAEDLNLPSLSVPAASNPRINVYNPVYGLVVAPTGTLARTLTIQDTKTWLLSAQDRIEIGRLNLIAGLQWVDLDSAYGTVGVVKPVTEARLSPKLGVTYALSATQSLYGSYSTGSAFQPVLTTSGQSAPMRHSKQYEFGWKLDMGEGRLRADAALFRLDHDNMIAGDPAFFGRFLIGGQARSQGLEASVNGQVTDRLSVNLAYANTDAKYRQASLYPGKHIPNVARDSGSLWGQMRWNAQWRTGLGLLAQGDRYADGANTTRLPGYVRVDLVQAYRITVDGRPLELQLNIENLLDKDYFADSHVHVARYILPGEGRNASVSLSYRF</sequence>
<evidence type="ECO:0000256" key="5">
    <source>
        <dbReference type="ARBA" id="ARBA00022496"/>
    </source>
</evidence>
<dbReference type="Pfam" id="PF07715">
    <property type="entry name" value="Plug"/>
    <property type="match status" value="1"/>
</dbReference>
<comment type="similarity">
    <text evidence="2 14 16">Belongs to the TonB-dependent receptor family.</text>
</comment>
<keyword evidence="10 16" id="KW-0798">TonB box</keyword>
<accession>A0A2W5VA88</accession>
<evidence type="ECO:0000256" key="1">
    <source>
        <dbReference type="ARBA" id="ARBA00004571"/>
    </source>
</evidence>
<reference evidence="20 21" key="1">
    <citation type="submission" date="2017-08" db="EMBL/GenBank/DDBJ databases">
        <title>Infants hospitalized years apart are colonized by the same room-sourced microbial strains.</title>
        <authorList>
            <person name="Brooks B."/>
            <person name="Olm M.R."/>
            <person name="Firek B.A."/>
            <person name="Baker R."/>
            <person name="Thomas B.C."/>
            <person name="Morowitz M.J."/>
            <person name="Banfield J.F."/>
        </authorList>
    </citation>
    <scope>NUCLEOTIDE SEQUENCE [LARGE SCALE GENOMIC DNA]</scope>
    <source>
        <strain evidence="20">S2_003_000_R2_4</strain>
    </source>
</reference>
<dbReference type="EMBL" id="QFQZ01000008">
    <property type="protein sequence ID" value="PZR36162.1"/>
    <property type="molecule type" value="Genomic_DNA"/>
</dbReference>
<keyword evidence="13 14" id="KW-0998">Cell outer membrane</keyword>
<feature type="signal peptide" evidence="17">
    <location>
        <begin position="1"/>
        <end position="29"/>
    </location>
</feature>
<dbReference type="InterPro" id="IPR010105">
    <property type="entry name" value="TonB_sidphr_rcpt"/>
</dbReference>
<evidence type="ECO:0000256" key="13">
    <source>
        <dbReference type="ARBA" id="ARBA00023237"/>
    </source>
</evidence>
<evidence type="ECO:0000256" key="3">
    <source>
        <dbReference type="ARBA" id="ARBA00022448"/>
    </source>
</evidence>
<protein>
    <submittedName>
        <fullName evidence="20">TonB-dependent siderophore receptor</fullName>
    </submittedName>
</protein>
<evidence type="ECO:0000259" key="18">
    <source>
        <dbReference type="Pfam" id="PF00593"/>
    </source>
</evidence>
<evidence type="ECO:0000313" key="21">
    <source>
        <dbReference type="Proteomes" id="UP000249393"/>
    </source>
</evidence>
<evidence type="ECO:0000256" key="2">
    <source>
        <dbReference type="ARBA" id="ARBA00009810"/>
    </source>
</evidence>
<keyword evidence="12 20" id="KW-0675">Receptor</keyword>